<dbReference type="Proteomes" id="UP000029868">
    <property type="component" value="Unassembled WGS sequence"/>
</dbReference>
<accession>A0A099KY34</accession>
<protein>
    <recommendedName>
        <fullName evidence="3">Transposase</fullName>
    </recommendedName>
</protein>
<dbReference type="PATRIC" id="fig|28229.3.peg.1639"/>
<evidence type="ECO:0008006" key="3">
    <source>
        <dbReference type="Google" id="ProtNLM"/>
    </source>
</evidence>
<name>A0A099KY34_COLPS</name>
<organism evidence="1 2">
    <name type="scientific">Colwellia psychrerythraea</name>
    <name type="common">Vibrio psychroerythus</name>
    <dbReference type="NCBI Taxonomy" id="28229"/>
    <lineage>
        <taxon>Bacteria</taxon>
        <taxon>Pseudomonadati</taxon>
        <taxon>Pseudomonadota</taxon>
        <taxon>Gammaproteobacteria</taxon>
        <taxon>Alteromonadales</taxon>
        <taxon>Colwelliaceae</taxon>
        <taxon>Colwellia</taxon>
    </lineage>
</organism>
<dbReference type="AlphaFoldDB" id="A0A099KY34"/>
<proteinExistence type="predicted"/>
<reference evidence="1 2" key="1">
    <citation type="submission" date="2014-08" db="EMBL/GenBank/DDBJ databases">
        <title>Genomic and Phenotypic Diversity of Colwellia psychrerythraea strains from Disparate Marine Basins.</title>
        <authorList>
            <person name="Techtmann S.M."/>
            <person name="Stelling S.C."/>
            <person name="Utturkar S.M."/>
            <person name="Alshibli N."/>
            <person name="Harris A."/>
            <person name="Brown S.D."/>
            <person name="Hazen T.C."/>
        </authorList>
    </citation>
    <scope>NUCLEOTIDE SEQUENCE [LARGE SCALE GENOMIC DNA]</scope>
    <source>
        <strain evidence="1 2">GAB14E</strain>
    </source>
</reference>
<sequence>MSKGLPFELKDYHQLIELTGRCIREDKSGHIEAEQPALLMRLNISPNNWLTLSKGFRKLFHGAVGHSGVLADYCQHQGLKRRQNLSCCEKLLA</sequence>
<gene>
    <name evidence="1" type="ORF">GAB14E_2026</name>
</gene>
<evidence type="ECO:0000313" key="2">
    <source>
        <dbReference type="Proteomes" id="UP000029868"/>
    </source>
</evidence>
<comment type="caution">
    <text evidence="1">The sequence shown here is derived from an EMBL/GenBank/DDBJ whole genome shotgun (WGS) entry which is preliminary data.</text>
</comment>
<dbReference type="EMBL" id="JQEC01000016">
    <property type="protein sequence ID" value="KGJ94792.1"/>
    <property type="molecule type" value="Genomic_DNA"/>
</dbReference>
<evidence type="ECO:0000313" key="1">
    <source>
        <dbReference type="EMBL" id="KGJ94792.1"/>
    </source>
</evidence>